<accession>A0A0J9X6F9</accession>
<name>A0A0J9X6F9_GEOCN</name>
<gene>
    <name evidence="1" type="ORF">BN980_GECA04s03205g</name>
</gene>
<organism evidence="1 2">
    <name type="scientific">Geotrichum candidum</name>
    <name type="common">Oospora lactis</name>
    <name type="synonym">Dipodascus geotrichum</name>
    <dbReference type="NCBI Taxonomy" id="1173061"/>
    <lineage>
        <taxon>Eukaryota</taxon>
        <taxon>Fungi</taxon>
        <taxon>Dikarya</taxon>
        <taxon>Ascomycota</taxon>
        <taxon>Saccharomycotina</taxon>
        <taxon>Dipodascomycetes</taxon>
        <taxon>Dipodascales</taxon>
        <taxon>Dipodascaceae</taxon>
        <taxon>Geotrichum</taxon>
    </lineage>
</organism>
<comment type="caution">
    <text evidence="1">The sequence shown here is derived from an EMBL/GenBank/DDBJ whole genome shotgun (WGS) entry which is preliminary data.</text>
</comment>
<dbReference type="AlphaFoldDB" id="A0A0J9X6F9"/>
<evidence type="ECO:0000313" key="1">
    <source>
        <dbReference type="EMBL" id="CDO53035.1"/>
    </source>
</evidence>
<keyword evidence="2" id="KW-1185">Reference proteome</keyword>
<reference evidence="1" key="1">
    <citation type="submission" date="2014-03" db="EMBL/GenBank/DDBJ databases">
        <authorList>
            <person name="Casaregola S."/>
        </authorList>
    </citation>
    <scope>NUCLEOTIDE SEQUENCE [LARGE SCALE GENOMIC DNA]</scope>
    <source>
        <strain evidence="1">CLIB 918</strain>
    </source>
</reference>
<dbReference type="EMBL" id="CCBN010000004">
    <property type="protein sequence ID" value="CDO53035.1"/>
    <property type="molecule type" value="Genomic_DNA"/>
</dbReference>
<proteinExistence type="predicted"/>
<protein>
    <submittedName>
        <fullName evidence="1">Uncharacterized protein</fullName>
    </submittedName>
</protein>
<sequence>MATIGPWPQHLTHFEEITEWRPISLFSEIEKTTETLLNPELLLPTDYNGIAAEFETRLTDTIKTSCVMTPGGLRAGTVEYHHYKTGSNWVAFGQLGLPEQSIRSGAVWQFAPTRRLLVETDGPQRAIVMNLKYQTDQSKWFWTSFLSTFGHEFNYRLLPGAGNGACNGILANQVYYSTLTKSFLWSMAFRVNDTLTITAQPLARTASVLVTLCPSLAARVAYTPSLGSPRDMINGKINVSLGYLYKVADHTTIRMVASQQSFNLLFHTRLWEDCNRSSWLENWSLCAGLSILNNNSPVIDVFDRVKVGIKLRYSS</sequence>
<dbReference type="Proteomes" id="UP000242525">
    <property type="component" value="Unassembled WGS sequence"/>
</dbReference>
<evidence type="ECO:0000313" key="2">
    <source>
        <dbReference type="Proteomes" id="UP000242525"/>
    </source>
</evidence>